<sequence>MADLPYRFTTDLEQSLNLTPSHPGGPPSSDQHNTTTTTSSTHPRQWDDPPPDNPPPEPLTTTMLFLQSRPTERRYHEAEIMHLAFSPSDAHLAAVVPRTTNLRCTNREDPLGLAAWSLATGKRLDIPAGSGSGLGVAAYGFRAGAGGFAVKPGVADLVVACPYLMPVATKRYDLYAAAPVPRVEVYDLGRRERLAKGDVGVRAPVAWSADGMVLVGVSVREPSRVVVLAVPPKGKDAELRVGRVLMGHLGEVTQLAFLPLWESGGRALVSAGRDGYVRVTCVDTGRTLKRMEVVARAPASMLQVSKDGKLVVTVWGRDVVLWYLETGRMHSYNLDRVRQNEGWPLCVSPDCRYLACRNEEGFDVSDVETGKFRGEFVWTGHPITAAAFDSDGVKLAIGDYGGSVHVLDIITS</sequence>
<dbReference type="PANTHER" id="PTHR19879:SF9">
    <property type="entry name" value="TRANSCRIPTION INITIATION FACTOR TFIID SUBUNIT 5"/>
    <property type="match status" value="1"/>
</dbReference>
<dbReference type="SMART" id="SM00320">
    <property type="entry name" value="WD40"/>
    <property type="match status" value="3"/>
</dbReference>
<dbReference type="AlphaFoldDB" id="A0AAN6PGH2"/>
<dbReference type="InterPro" id="IPR011047">
    <property type="entry name" value="Quinoprotein_ADH-like_sf"/>
</dbReference>
<dbReference type="InterPro" id="IPR001680">
    <property type="entry name" value="WD40_rpt"/>
</dbReference>
<proteinExistence type="predicted"/>
<evidence type="ECO:0000256" key="1">
    <source>
        <dbReference type="SAM" id="MobiDB-lite"/>
    </source>
</evidence>
<dbReference type="Gene3D" id="2.130.10.10">
    <property type="entry name" value="YVTN repeat-like/Quinoprotein amine dehydrogenase"/>
    <property type="match status" value="1"/>
</dbReference>
<accession>A0AAN6PGH2</accession>
<feature type="region of interest" description="Disordered" evidence="1">
    <location>
        <begin position="1"/>
        <end position="59"/>
    </location>
</feature>
<gene>
    <name evidence="2" type="ORF">C8A01DRAFT_36442</name>
</gene>
<dbReference type="SUPFAM" id="SSF50998">
    <property type="entry name" value="Quinoprotein alcohol dehydrogenase-like"/>
    <property type="match status" value="1"/>
</dbReference>
<comment type="caution">
    <text evidence="2">The sequence shown here is derived from an EMBL/GenBank/DDBJ whole genome shotgun (WGS) entry which is preliminary data.</text>
</comment>
<dbReference type="InterPro" id="IPR015943">
    <property type="entry name" value="WD40/YVTN_repeat-like_dom_sf"/>
</dbReference>
<keyword evidence="3" id="KW-1185">Reference proteome</keyword>
<dbReference type="PANTHER" id="PTHR19879">
    <property type="entry name" value="TRANSCRIPTION INITIATION FACTOR TFIID"/>
    <property type="match status" value="1"/>
</dbReference>
<protein>
    <submittedName>
        <fullName evidence="2">Quinon protein alcohol dehydrogenase-like superfamily</fullName>
    </submittedName>
</protein>
<evidence type="ECO:0000313" key="3">
    <source>
        <dbReference type="Proteomes" id="UP001303115"/>
    </source>
</evidence>
<feature type="compositionally biased region" description="Polar residues" evidence="1">
    <location>
        <begin position="11"/>
        <end position="20"/>
    </location>
</feature>
<dbReference type="Proteomes" id="UP001303115">
    <property type="component" value="Unassembled WGS sequence"/>
</dbReference>
<reference evidence="3" key="1">
    <citation type="journal article" date="2023" name="Mol. Phylogenet. Evol.">
        <title>Genome-scale phylogeny and comparative genomics of the fungal order Sordariales.</title>
        <authorList>
            <person name="Hensen N."/>
            <person name="Bonometti L."/>
            <person name="Westerberg I."/>
            <person name="Brannstrom I.O."/>
            <person name="Guillou S."/>
            <person name="Cros-Aarteil S."/>
            <person name="Calhoun S."/>
            <person name="Haridas S."/>
            <person name="Kuo A."/>
            <person name="Mondo S."/>
            <person name="Pangilinan J."/>
            <person name="Riley R."/>
            <person name="LaButti K."/>
            <person name="Andreopoulos B."/>
            <person name="Lipzen A."/>
            <person name="Chen C."/>
            <person name="Yan M."/>
            <person name="Daum C."/>
            <person name="Ng V."/>
            <person name="Clum A."/>
            <person name="Steindorff A."/>
            <person name="Ohm R.A."/>
            <person name="Martin F."/>
            <person name="Silar P."/>
            <person name="Natvig D.O."/>
            <person name="Lalanne C."/>
            <person name="Gautier V."/>
            <person name="Ament-Velasquez S.L."/>
            <person name="Kruys A."/>
            <person name="Hutchinson M.I."/>
            <person name="Powell A.J."/>
            <person name="Barry K."/>
            <person name="Miller A.N."/>
            <person name="Grigoriev I.V."/>
            <person name="Debuchy R."/>
            <person name="Gladieux P."/>
            <person name="Hiltunen Thoren M."/>
            <person name="Johannesson H."/>
        </authorList>
    </citation>
    <scope>NUCLEOTIDE SEQUENCE [LARGE SCALE GENOMIC DNA]</scope>
    <source>
        <strain evidence="3">CBS 284.82</strain>
    </source>
</reference>
<evidence type="ECO:0000313" key="2">
    <source>
        <dbReference type="EMBL" id="KAK4039570.1"/>
    </source>
</evidence>
<dbReference type="EMBL" id="MU854397">
    <property type="protein sequence ID" value="KAK4039570.1"/>
    <property type="molecule type" value="Genomic_DNA"/>
</dbReference>
<name>A0AAN6PGH2_9PEZI</name>
<organism evidence="2 3">
    <name type="scientific">Parachaetomium inaequale</name>
    <dbReference type="NCBI Taxonomy" id="2588326"/>
    <lineage>
        <taxon>Eukaryota</taxon>
        <taxon>Fungi</taxon>
        <taxon>Dikarya</taxon>
        <taxon>Ascomycota</taxon>
        <taxon>Pezizomycotina</taxon>
        <taxon>Sordariomycetes</taxon>
        <taxon>Sordariomycetidae</taxon>
        <taxon>Sordariales</taxon>
        <taxon>Chaetomiaceae</taxon>
        <taxon>Parachaetomium</taxon>
    </lineage>
</organism>
<dbReference type="Pfam" id="PF00400">
    <property type="entry name" value="WD40"/>
    <property type="match status" value="2"/>
</dbReference>